<dbReference type="NCBIfam" id="NF003037">
    <property type="entry name" value="PRK03932.1"/>
    <property type="match status" value="1"/>
</dbReference>
<evidence type="ECO:0000259" key="8">
    <source>
        <dbReference type="PROSITE" id="PS50862"/>
    </source>
</evidence>
<dbReference type="InterPro" id="IPR004522">
    <property type="entry name" value="Asn-tRNA-ligase"/>
</dbReference>
<evidence type="ECO:0000256" key="4">
    <source>
        <dbReference type="ARBA" id="ARBA00022840"/>
    </source>
</evidence>
<dbReference type="GO" id="GO:0003676">
    <property type="term" value="F:nucleic acid binding"/>
    <property type="evidence" value="ECO:0007669"/>
    <property type="project" value="InterPro"/>
</dbReference>
<dbReference type="InterPro" id="IPR004365">
    <property type="entry name" value="NA-bd_OB_tRNA"/>
</dbReference>
<dbReference type="InterPro" id="IPR004364">
    <property type="entry name" value="Aa-tRNA-synt_II"/>
</dbReference>
<keyword evidence="6 7" id="KW-0030">Aminoacyl-tRNA synthetase</keyword>
<comment type="catalytic activity">
    <reaction evidence="7">
        <text>tRNA(Asn) + L-asparagine + ATP = L-asparaginyl-tRNA(Asn) + AMP + diphosphate + H(+)</text>
        <dbReference type="Rhea" id="RHEA:11180"/>
        <dbReference type="Rhea" id="RHEA-COMP:9659"/>
        <dbReference type="Rhea" id="RHEA-COMP:9674"/>
        <dbReference type="ChEBI" id="CHEBI:15378"/>
        <dbReference type="ChEBI" id="CHEBI:30616"/>
        <dbReference type="ChEBI" id="CHEBI:33019"/>
        <dbReference type="ChEBI" id="CHEBI:58048"/>
        <dbReference type="ChEBI" id="CHEBI:78442"/>
        <dbReference type="ChEBI" id="CHEBI:78515"/>
        <dbReference type="ChEBI" id="CHEBI:456215"/>
        <dbReference type="EC" id="6.1.1.22"/>
    </reaction>
</comment>
<gene>
    <name evidence="9" type="primary">asnC</name>
    <name evidence="7" type="synonym">asnS</name>
    <name evidence="9" type="ORF">X929_03720</name>
</gene>
<dbReference type="InterPro" id="IPR006195">
    <property type="entry name" value="aa-tRNA-synth_II"/>
</dbReference>
<dbReference type="EMBL" id="AZRL01000008">
    <property type="protein sequence ID" value="PNR96911.1"/>
    <property type="molecule type" value="Genomic_DNA"/>
</dbReference>
<dbReference type="PANTHER" id="PTHR22594">
    <property type="entry name" value="ASPARTYL/LYSYL-TRNA SYNTHETASE"/>
    <property type="match status" value="1"/>
</dbReference>
<organism evidence="9 10">
    <name type="scientific">Petrotoga olearia DSM 13574</name>
    <dbReference type="NCBI Taxonomy" id="1122955"/>
    <lineage>
        <taxon>Bacteria</taxon>
        <taxon>Thermotogati</taxon>
        <taxon>Thermotogota</taxon>
        <taxon>Thermotogae</taxon>
        <taxon>Petrotogales</taxon>
        <taxon>Petrotogaceae</taxon>
        <taxon>Petrotoga</taxon>
    </lineage>
</organism>
<reference evidence="9 10" key="1">
    <citation type="submission" date="2013-12" db="EMBL/GenBank/DDBJ databases">
        <title>Comparative genomics of Petrotoga isolates.</title>
        <authorList>
            <person name="Nesbo C.L."/>
            <person name="Charchuk R."/>
            <person name="Chow K."/>
        </authorList>
    </citation>
    <scope>NUCLEOTIDE SEQUENCE [LARGE SCALE GENOMIC DNA]</scope>
    <source>
        <strain evidence="9 10">DSM 13574</strain>
    </source>
</reference>
<name>A0A2K1P2A1_9BACT</name>
<sequence length="434" mass="50872">MDPKWVYIKDFKKHIDQTVEFRGWVWNKRSSGKIAFLQLRDGTGFIQGIAEKKNFDAETFENIRKIKMESSVILQGTIKKDERSPENVELHITSFKKVQEPLEDYPISKKDHGIDFLMENRHLWIRSRRQFHILKIRNEILKAIRDFYNKNDFTLIDTPIFTGSIGESAGNTFKLDYFDYGEVYLAQTGQLYLEAAAMSFGKVYNLGPTFRSEKSKTRRHLIEFWMNEAEVAFYQHEDNIKLQESLVSFIIQRVLENTSDDLKEIGRDTNKLQKIQPPFERMTYTQAIGFLKKKGFQIEWGEDFGADEESALASQFEKPLFVEKYPRKVKAFYMQPDENNPDVVLCDDLLAPEGYGEIIGASERIWEESILIDRLKEFNLPLDQYQWYIDLRKFGSVPHSGFGLGIERTVAWICGLEHIREAIPFARTLYRVYP</sequence>
<dbReference type="Proteomes" id="UP000236434">
    <property type="component" value="Unassembled WGS sequence"/>
</dbReference>
<keyword evidence="4 7" id="KW-0067">ATP-binding</keyword>
<dbReference type="GO" id="GO:0004816">
    <property type="term" value="F:asparagine-tRNA ligase activity"/>
    <property type="evidence" value="ECO:0007669"/>
    <property type="project" value="UniProtKB-UniRule"/>
</dbReference>
<dbReference type="InterPro" id="IPR002312">
    <property type="entry name" value="Asp/Asn-tRNA-synth_IIb"/>
</dbReference>
<dbReference type="EC" id="6.1.1.22" evidence="7"/>
<dbReference type="GO" id="GO:0005524">
    <property type="term" value="F:ATP binding"/>
    <property type="evidence" value="ECO:0007669"/>
    <property type="project" value="UniProtKB-UniRule"/>
</dbReference>
<feature type="domain" description="Aminoacyl-transfer RNA synthetases class-II family profile" evidence="8">
    <location>
        <begin position="134"/>
        <end position="424"/>
    </location>
</feature>
<dbReference type="Gene3D" id="2.40.50.140">
    <property type="entry name" value="Nucleic acid-binding proteins"/>
    <property type="match status" value="1"/>
</dbReference>
<dbReference type="SUPFAM" id="SSF55681">
    <property type="entry name" value="Class II aaRS and biotin synthetases"/>
    <property type="match status" value="1"/>
</dbReference>
<comment type="subunit">
    <text evidence="7">Homodimer.</text>
</comment>
<dbReference type="GO" id="GO:0006421">
    <property type="term" value="P:asparaginyl-tRNA aminoacylation"/>
    <property type="evidence" value="ECO:0007669"/>
    <property type="project" value="UniProtKB-UniRule"/>
</dbReference>
<evidence type="ECO:0000256" key="5">
    <source>
        <dbReference type="ARBA" id="ARBA00022917"/>
    </source>
</evidence>
<evidence type="ECO:0000313" key="10">
    <source>
        <dbReference type="Proteomes" id="UP000236434"/>
    </source>
</evidence>
<dbReference type="Pfam" id="PF00152">
    <property type="entry name" value="tRNA-synt_2"/>
    <property type="match status" value="1"/>
</dbReference>
<dbReference type="NCBIfam" id="TIGR00457">
    <property type="entry name" value="asnS"/>
    <property type="match status" value="1"/>
</dbReference>
<evidence type="ECO:0000313" key="9">
    <source>
        <dbReference type="EMBL" id="PNR96911.1"/>
    </source>
</evidence>
<evidence type="ECO:0000256" key="2">
    <source>
        <dbReference type="ARBA" id="ARBA00022598"/>
    </source>
</evidence>
<proteinExistence type="inferred from homology"/>
<evidence type="ECO:0000256" key="1">
    <source>
        <dbReference type="ARBA" id="ARBA00008226"/>
    </source>
</evidence>
<evidence type="ECO:0000256" key="7">
    <source>
        <dbReference type="HAMAP-Rule" id="MF_00534"/>
    </source>
</evidence>
<dbReference type="HAMAP" id="MF_00534">
    <property type="entry name" value="Asn_tRNA_synth"/>
    <property type="match status" value="1"/>
</dbReference>
<dbReference type="RefSeq" id="WP_103066695.1">
    <property type="nucleotide sequence ID" value="NZ_AZRL01000008.1"/>
</dbReference>
<dbReference type="AlphaFoldDB" id="A0A2K1P2A1"/>
<keyword evidence="2 7" id="KW-0436">Ligase</keyword>
<evidence type="ECO:0000256" key="3">
    <source>
        <dbReference type="ARBA" id="ARBA00022741"/>
    </source>
</evidence>
<dbReference type="PROSITE" id="PS50862">
    <property type="entry name" value="AA_TRNA_LIGASE_II"/>
    <property type="match status" value="1"/>
</dbReference>
<comment type="subcellular location">
    <subcellularLocation>
        <location evidence="7">Cytoplasm</location>
    </subcellularLocation>
</comment>
<dbReference type="PRINTS" id="PR01042">
    <property type="entry name" value="TRNASYNTHASP"/>
</dbReference>
<dbReference type="InterPro" id="IPR012340">
    <property type="entry name" value="NA-bd_OB-fold"/>
</dbReference>
<keyword evidence="7" id="KW-0963">Cytoplasm</keyword>
<dbReference type="SUPFAM" id="SSF50249">
    <property type="entry name" value="Nucleic acid-binding proteins"/>
    <property type="match status" value="1"/>
</dbReference>
<dbReference type="CDD" id="cd04323">
    <property type="entry name" value="AsnRS_cyto_like_N"/>
    <property type="match status" value="1"/>
</dbReference>
<dbReference type="OrthoDB" id="9762036at2"/>
<dbReference type="PANTHER" id="PTHR22594:SF34">
    <property type="entry name" value="ASPARAGINE--TRNA LIGASE, MITOCHONDRIAL-RELATED"/>
    <property type="match status" value="1"/>
</dbReference>
<keyword evidence="3 7" id="KW-0547">Nucleotide-binding</keyword>
<evidence type="ECO:0000256" key="6">
    <source>
        <dbReference type="ARBA" id="ARBA00023146"/>
    </source>
</evidence>
<dbReference type="GO" id="GO:0005737">
    <property type="term" value="C:cytoplasm"/>
    <property type="evidence" value="ECO:0007669"/>
    <property type="project" value="UniProtKB-SubCell"/>
</dbReference>
<dbReference type="InterPro" id="IPR045864">
    <property type="entry name" value="aa-tRNA-synth_II/BPL/LPL"/>
</dbReference>
<dbReference type="Pfam" id="PF01336">
    <property type="entry name" value="tRNA_anti-codon"/>
    <property type="match status" value="1"/>
</dbReference>
<accession>A0A2K1P2A1</accession>
<comment type="similarity">
    <text evidence="1 7">Belongs to the class-II aminoacyl-tRNA synthetase family.</text>
</comment>
<dbReference type="CDD" id="cd00776">
    <property type="entry name" value="AsxRS_core"/>
    <property type="match status" value="1"/>
</dbReference>
<comment type="caution">
    <text evidence="9">The sequence shown here is derived from an EMBL/GenBank/DDBJ whole genome shotgun (WGS) entry which is preliminary data.</text>
</comment>
<protein>
    <recommendedName>
        <fullName evidence="7">Asparagine--tRNA ligase</fullName>
        <ecNumber evidence="7">6.1.1.22</ecNumber>
    </recommendedName>
    <alternativeName>
        <fullName evidence="7">Asparaginyl-tRNA synthetase</fullName>
        <shortName evidence="7">AsnRS</shortName>
    </alternativeName>
</protein>
<dbReference type="Gene3D" id="3.30.930.10">
    <property type="entry name" value="Bira Bifunctional Protein, Domain 2"/>
    <property type="match status" value="1"/>
</dbReference>
<keyword evidence="5 7" id="KW-0648">Protein biosynthesis</keyword>